<dbReference type="Pfam" id="PF00176">
    <property type="entry name" value="SNF2-rel_dom"/>
    <property type="match status" value="1"/>
</dbReference>
<dbReference type="Pfam" id="PF00271">
    <property type="entry name" value="Helicase_C"/>
    <property type="match status" value="1"/>
</dbReference>
<dbReference type="GO" id="GO:0080188">
    <property type="term" value="P:gene silencing by siRNA-directed DNA methylation"/>
    <property type="evidence" value="ECO:0007669"/>
    <property type="project" value="InterPro"/>
</dbReference>
<dbReference type="SUPFAM" id="SSF52540">
    <property type="entry name" value="P-loop containing nucleoside triphosphate hydrolases"/>
    <property type="match status" value="2"/>
</dbReference>
<dbReference type="InterPro" id="IPR038718">
    <property type="entry name" value="SNF2-like_sf"/>
</dbReference>
<evidence type="ECO:0000313" key="9">
    <source>
        <dbReference type="Proteomes" id="UP000242715"/>
    </source>
</evidence>
<accession>A0A2Z6PDQ6</accession>
<dbReference type="GO" id="GO:0005524">
    <property type="term" value="F:ATP binding"/>
    <property type="evidence" value="ECO:0007669"/>
    <property type="project" value="UniProtKB-KW"/>
</dbReference>
<dbReference type="GO" id="GO:0005634">
    <property type="term" value="C:nucleus"/>
    <property type="evidence" value="ECO:0007669"/>
    <property type="project" value="UniProtKB-SubCell"/>
</dbReference>
<protein>
    <recommendedName>
        <fullName evidence="7">Helicase C-terminal domain-containing protein</fullName>
    </recommendedName>
</protein>
<dbReference type="InterPro" id="IPR044567">
    <property type="entry name" value="CLSY/DRD1"/>
</dbReference>
<reference evidence="9" key="1">
    <citation type="journal article" date="2017" name="Front. Plant Sci.">
        <title>Climate Clever Clovers: New Paradigm to Reduce the Environmental Footprint of Ruminants by Breeding Low Methanogenic Forages Utilizing Haplotype Variation.</title>
        <authorList>
            <person name="Kaur P."/>
            <person name="Appels R."/>
            <person name="Bayer P.E."/>
            <person name="Keeble-Gagnere G."/>
            <person name="Wang J."/>
            <person name="Hirakawa H."/>
            <person name="Shirasawa K."/>
            <person name="Vercoe P."/>
            <person name="Stefanova K."/>
            <person name="Durmic Z."/>
            <person name="Nichols P."/>
            <person name="Revell C."/>
            <person name="Isobe S.N."/>
            <person name="Edwards D."/>
            <person name="Erskine W."/>
        </authorList>
    </citation>
    <scope>NUCLEOTIDE SEQUENCE [LARGE SCALE GENOMIC DNA]</scope>
    <source>
        <strain evidence="9">cv. Daliak</strain>
    </source>
</reference>
<dbReference type="OrthoDB" id="448448at2759"/>
<keyword evidence="3" id="KW-0378">Hydrolase</keyword>
<evidence type="ECO:0000256" key="5">
    <source>
        <dbReference type="ARBA" id="ARBA00022840"/>
    </source>
</evidence>
<dbReference type="PANTHER" id="PTHR45821">
    <property type="entry name" value="SNF2 DOMAIN-CONTAINING PROTEIN CLASSY 2-RELATED"/>
    <property type="match status" value="1"/>
</dbReference>
<keyword evidence="2" id="KW-0547">Nucleotide-binding</keyword>
<keyword evidence="9" id="KW-1185">Reference proteome</keyword>
<name>A0A2Z6PDQ6_TRISU</name>
<dbReference type="InterPro" id="IPR001650">
    <property type="entry name" value="Helicase_C-like"/>
</dbReference>
<evidence type="ECO:0000256" key="3">
    <source>
        <dbReference type="ARBA" id="ARBA00022801"/>
    </source>
</evidence>
<dbReference type="AlphaFoldDB" id="A0A2Z6PDQ6"/>
<dbReference type="CDD" id="cd18793">
    <property type="entry name" value="SF2_C_SNF"/>
    <property type="match status" value="1"/>
</dbReference>
<dbReference type="EMBL" id="DF974452">
    <property type="protein sequence ID" value="GAU48640.1"/>
    <property type="molecule type" value="Genomic_DNA"/>
</dbReference>
<dbReference type="InterPro" id="IPR027417">
    <property type="entry name" value="P-loop_NTPase"/>
</dbReference>
<evidence type="ECO:0000256" key="2">
    <source>
        <dbReference type="ARBA" id="ARBA00022741"/>
    </source>
</evidence>
<dbReference type="InterPro" id="IPR049730">
    <property type="entry name" value="SNF2/RAD54-like_C"/>
</dbReference>
<evidence type="ECO:0000259" key="7">
    <source>
        <dbReference type="PROSITE" id="PS51194"/>
    </source>
</evidence>
<evidence type="ECO:0000256" key="6">
    <source>
        <dbReference type="ARBA" id="ARBA00023242"/>
    </source>
</evidence>
<keyword evidence="6" id="KW-0539">Nucleus</keyword>
<dbReference type="Gene3D" id="3.40.50.300">
    <property type="entry name" value="P-loop containing nucleotide triphosphate hydrolases"/>
    <property type="match status" value="1"/>
</dbReference>
<keyword evidence="4" id="KW-0347">Helicase</keyword>
<keyword evidence="5" id="KW-0067">ATP-binding</keyword>
<dbReference type="PANTHER" id="PTHR45821:SF2">
    <property type="entry name" value="SNF2 DOMAIN-CONTAINING PROTEIN CLASSY 2"/>
    <property type="match status" value="1"/>
</dbReference>
<evidence type="ECO:0000256" key="4">
    <source>
        <dbReference type="ARBA" id="ARBA00022806"/>
    </source>
</evidence>
<feature type="domain" description="Helicase C-terminal" evidence="7">
    <location>
        <begin position="331"/>
        <end position="491"/>
    </location>
</feature>
<dbReference type="PROSITE" id="PS51194">
    <property type="entry name" value="HELICASE_CTER"/>
    <property type="match status" value="1"/>
</dbReference>
<proteinExistence type="predicted"/>
<gene>
    <name evidence="8" type="ORF">TSUD_129910</name>
</gene>
<dbReference type="InterPro" id="IPR000330">
    <property type="entry name" value="SNF2_N"/>
</dbReference>
<dbReference type="Gene3D" id="3.40.50.10810">
    <property type="entry name" value="Tandem AAA-ATPase domain"/>
    <property type="match status" value="1"/>
</dbReference>
<dbReference type="GO" id="GO:0004386">
    <property type="term" value="F:helicase activity"/>
    <property type="evidence" value="ECO:0007669"/>
    <property type="project" value="UniProtKB-KW"/>
</dbReference>
<dbReference type="Proteomes" id="UP000242715">
    <property type="component" value="Unassembled WGS sequence"/>
</dbReference>
<evidence type="ECO:0000256" key="1">
    <source>
        <dbReference type="ARBA" id="ARBA00004123"/>
    </source>
</evidence>
<comment type="subcellular location">
    <subcellularLocation>
        <location evidence="1">Nucleus</location>
    </subcellularLocation>
</comment>
<evidence type="ECO:0000313" key="8">
    <source>
        <dbReference type="EMBL" id="GAU48640.1"/>
    </source>
</evidence>
<dbReference type="GO" id="GO:0016787">
    <property type="term" value="F:hydrolase activity"/>
    <property type="evidence" value="ECO:0007669"/>
    <property type="project" value="UniProtKB-KW"/>
</dbReference>
<organism evidence="8 9">
    <name type="scientific">Trifolium subterraneum</name>
    <name type="common">Subterranean clover</name>
    <dbReference type="NCBI Taxonomy" id="3900"/>
    <lineage>
        <taxon>Eukaryota</taxon>
        <taxon>Viridiplantae</taxon>
        <taxon>Streptophyta</taxon>
        <taxon>Embryophyta</taxon>
        <taxon>Tracheophyta</taxon>
        <taxon>Spermatophyta</taxon>
        <taxon>Magnoliopsida</taxon>
        <taxon>eudicotyledons</taxon>
        <taxon>Gunneridae</taxon>
        <taxon>Pentapetalae</taxon>
        <taxon>rosids</taxon>
        <taxon>fabids</taxon>
        <taxon>Fabales</taxon>
        <taxon>Fabaceae</taxon>
        <taxon>Papilionoideae</taxon>
        <taxon>50 kb inversion clade</taxon>
        <taxon>NPAAA clade</taxon>
        <taxon>Hologalegina</taxon>
        <taxon>IRL clade</taxon>
        <taxon>Trifolieae</taxon>
        <taxon>Trifolium</taxon>
    </lineage>
</organism>
<sequence length="542" mass="62446">MEVGLASFYFDHSEVSNADASAEAEEKLKEVCEHDNILNEEIGIYCTRCGFVTTHIRDINPIFVDKAVWRQDEKACDEGENKEEPNMADEDDYFRLFPTDANPEEPISKENESVWSLIPEIKEKLHVHHKKAFEFLWQNIAGSTNPGLIEAESKKRGGCVISHTPGVGKTFLIIAFLVSYLKLFPGKRPLVLAPKTTLYTWYKEFIKWEIPIPVYLIHGRRTYRVFNQNLVAVLPGVPKPTDDVKHVLDCLEKIQKWHSHPSHEILKKLHSDMAKCSGYPLELELLITLGSIHPWLVKTAVCSQKFLTKEQLSDLDKYKFDLKIGSKVRFVLSLIYRVIKNEKVLIFCHNIAPVKLFQEYFEKFFGWQKGHEVLVLTGELELFERGKIMDKFEEPGSVSKILLASITACAEGISLTAASCVIMLDSEWNPSKTKQAIAHAFRPGQQKMVYVYQLLVTGSLEEDKYRRTTWKEWVSSMIFSEAFVEDPSSWQGEKIEDDILREMVEEDKSKSFHMIMKNEKASTNNRQKDCPIRCSEFQQEHQ</sequence>
<dbReference type="SMART" id="SM00490">
    <property type="entry name" value="HELICc"/>
    <property type="match status" value="1"/>
</dbReference>